<dbReference type="PANTHER" id="PTHR32108">
    <property type="entry name" value="DNA-DIRECTED RNA POLYMERASE SUBUNIT ALPHA"/>
    <property type="match status" value="1"/>
</dbReference>
<proteinExistence type="predicted"/>
<dbReference type="EMBL" id="QJKJ01014429">
    <property type="protein sequence ID" value="RDX64346.1"/>
    <property type="molecule type" value="Genomic_DNA"/>
</dbReference>
<dbReference type="AlphaFoldDB" id="A0A371EE95"/>
<feature type="region of interest" description="Disordered" evidence="1">
    <location>
        <begin position="78"/>
        <end position="108"/>
    </location>
</feature>
<feature type="non-terminal residue" evidence="2">
    <location>
        <position position="279"/>
    </location>
</feature>
<evidence type="ECO:0000313" key="2">
    <source>
        <dbReference type="EMBL" id="RDX64346.1"/>
    </source>
</evidence>
<dbReference type="Proteomes" id="UP000257109">
    <property type="component" value="Unassembled WGS sequence"/>
</dbReference>
<dbReference type="OrthoDB" id="1418540at2759"/>
<comment type="caution">
    <text evidence="2">The sequence shown here is derived from an EMBL/GenBank/DDBJ whole genome shotgun (WGS) entry which is preliminary data.</text>
</comment>
<dbReference type="PANTHER" id="PTHR32108:SF9">
    <property type="entry name" value="REVERSE TRANSCRIPTASE RNASE H-LIKE DOMAIN-CONTAINING PROTEIN"/>
    <property type="match status" value="1"/>
</dbReference>
<evidence type="ECO:0000313" key="3">
    <source>
        <dbReference type="Proteomes" id="UP000257109"/>
    </source>
</evidence>
<protein>
    <submittedName>
        <fullName evidence="2">Uncharacterized protein</fullName>
    </submittedName>
</protein>
<keyword evidence="3" id="KW-1185">Reference proteome</keyword>
<feature type="compositionally biased region" description="Low complexity" evidence="1">
    <location>
        <begin position="79"/>
        <end position="97"/>
    </location>
</feature>
<reference evidence="2" key="1">
    <citation type="submission" date="2018-05" db="EMBL/GenBank/DDBJ databases">
        <title>Draft genome of Mucuna pruriens seed.</title>
        <authorList>
            <person name="Nnadi N.E."/>
            <person name="Vos R."/>
            <person name="Hasami M.H."/>
            <person name="Devisetty U.K."/>
            <person name="Aguiy J.C."/>
        </authorList>
    </citation>
    <scope>NUCLEOTIDE SEQUENCE [LARGE SCALE GENOMIC DNA]</scope>
    <source>
        <strain evidence="2">JCA_2017</strain>
    </source>
</reference>
<organism evidence="2 3">
    <name type="scientific">Mucuna pruriens</name>
    <name type="common">Velvet bean</name>
    <name type="synonym">Dolichos pruriens</name>
    <dbReference type="NCBI Taxonomy" id="157652"/>
    <lineage>
        <taxon>Eukaryota</taxon>
        <taxon>Viridiplantae</taxon>
        <taxon>Streptophyta</taxon>
        <taxon>Embryophyta</taxon>
        <taxon>Tracheophyta</taxon>
        <taxon>Spermatophyta</taxon>
        <taxon>Magnoliopsida</taxon>
        <taxon>eudicotyledons</taxon>
        <taxon>Gunneridae</taxon>
        <taxon>Pentapetalae</taxon>
        <taxon>rosids</taxon>
        <taxon>fabids</taxon>
        <taxon>Fabales</taxon>
        <taxon>Fabaceae</taxon>
        <taxon>Papilionoideae</taxon>
        <taxon>50 kb inversion clade</taxon>
        <taxon>NPAAA clade</taxon>
        <taxon>indigoferoid/millettioid clade</taxon>
        <taxon>Phaseoleae</taxon>
        <taxon>Mucuna</taxon>
    </lineage>
</organism>
<accession>A0A371EE95</accession>
<evidence type="ECO:0000256" key="1">
    <source>
        <dbReference type="SAM" id="MobiDB-lite"/>
    </source>
</evidence>
<gene>
    <name evidence="2" type="ORF">CR513_57101</name>
</gene>
<sequence length="279" mass="31122">MIGNVSLNLLDLIFIEERVKMGVRSGKITHMMGSRNTKKLLTNSNKKKGGETNAIILSLMVPNYNSLPFVPNYQPQFVPNPSTTPTTTNSISSNLPNKPGGTYNQRKGNNLPRTLALFPITYTELFPHLTHNSLVVPILLKPVHSPYPNTYDLNASVITMRDLIDMGWLSFIENCPNIGNNSLPRHESTSINVVHGKHDHLAIEGQSLEPKVPTPFPYKDSRAIPWRYDMKVNLGDGKECQLALGRDWSNMDSQSLIRHDLGRDLSDMDSASLIRHGLG</sequence>
<name>A0A371EE95_MUCPR</name>